<organism evidence="1 2">
    <name type="scientific">Necator americanus</name>
    <name type="common">Human hookworm</name>
    <dbReference type="NCBI Taxonomy" id="51031"/>
    <lineage>
        <taxon>Eukaryota</taxon>
        <taxon>Metazoa</taxon>
        <taxon>Ecdysozoa</taxon>
        <taxon>Nematoda</taxon>
        <taxon>Chromadorea</taxon>
        <taxon>Rhabditida</taxon>
        <taxon>Rhabditina</taxon>
        <taxon>Rhabditomorpha</taxon>
        <taxon>Strongyloidea</taxon>
        <taxon>Ancylostomatidae</taxon>
        <taxon>Bunostominae</taxon>
        <taxon>Necator</taxon>
    </lineage>
</organism>
<dbReference type="EMBL" id="JAVFWL010000006">
    <property type="protein sequence ID" value="KAK6766090.1"/>
    <property type="molecule type" value="Genomic_DNA"/>
</dbReference>
<keyword evidence="2" id="KW-1185">Reference proteome</keyword>
<evidence type="ECO:0000313" key="1">
    <source>
        <dbReference type="EMBL" id="KAK6766090.1"/>
    </source>
</evidence>
<name>A0ABR1EU15_NECAM</name>
<accession>A0ABR1EU15</accession>
<protein>
    <submittedName>
        <fullName evidence="1">Uncharacterized protein</fullName>
    </submittedName>
</protein>
<evidence type="ECO:0000313" key="2">
    <source>
        <dbReference type="Proteomes" id="UP001303046"/>
    </source>
</evidence>
<sequence>MSSRRKANPTRFSESELGDIVQKPSTSVQNLSEMIEHIVDHTKTHHIMMTDEKIMRIFNDVTFAAVNKAEHPVSFIELHAVAVYFIVWHSFGYQLQS</sequence>
<comment type="caution">
    <text evidence="1">The sequence shown here is derived from an EMBL/GenBank/DDBJ whole genome shotgun (WGS) entry which is preliminary data.</text>
</comment>
<dbReference type="Proteomes" id="UP001303046">
    <property type="component" value="Unassembled WGS sequence"/>
</dbReference>
<proteinExistence type="predicted"/>
<reference evidence="1 2" key="1">
    <citation type="submission" date="2023-08" db="EMBL/GenBank/DDBJ databases">
        <title>A Necator americanus chromosomal reference genome.</title>
        <authorList>
            <person name="Ilik V."/>
            <person name="Petrzelkova K.J."/>
            <person name="Pardy F."/>
            <person name="Fuh T."/>
            <person name="Niatou-Singa F.S."/>
            <person name="Gouil Q."/>
            <person name="Baker L."/>
            <person name="Ritchie M.E."/>
            <person name="Jex A.R."/>
            <person name="Gazzola D."/>
            <person name="Li H."/>
            <person name="Toshio Fujiwara R."/>
            <person name="Zhan B."/>
            <person name="Aroian R.V."/>
            <person name="Pafco B."/>
            <person name="Schwarz E.M."/>
        </authorList>
    </citation>
    <scope>NUCLEOTIDE SEQUENCE [LARGE SCALE GENOMIC DNA]</scope>
    <source>
        <strain evidence="1 2">Aroian</strain>
        <tissue evidence="1">Whole animal</tissue>
    </source>
</reference>
<gene>
    <name evidence="1" type="primary">Necator_chrX.g25954</name>
    <name evidence="1" type="ORF">RB195_025788</name>
</gene>